<dbReference type="OrthoDB" id="3884299at2759"/>
<dbReference type="EMBL" id="ML992663">
    <property type="protein sequence ID" value="KAF2217035.1"/>
    <property type="molecule type" value="Genomic_DNA"/>
</dbReference>
<name>A0A6A6FU56_9PEZI</name>
<organism evidence="1 2">
    <name type="scientific">Cercospora zeae-maydis SCOH1-5</name>
    <dbReference type="NCBI Taxonomy" id="717836"/>
    <lineage>
        <taxon>Eukaryota</taxon>
        <taxon>Fungi</taxon>
        <taxon>Dikarya</taxon>
        <taxon>Ascomycota</taxon>
        <taxon>Pezizomycotina</taxon>
        <taxon>Dothideomycetes</taxon>
        <taxon>Dothideomycetidae</taxon>
        <taxon>Mycosphaerellales</taxon>
        <taxon>Mycosphaerellaceae</taxon>
        <taxon>Cercospora</taxon>
    </lineage>
</organism>
<evidence type="ECO:0000313" key="2">
    <source>
        <dbReference type="Proteomes" id="UP000799539"/>
    </source>
</evidence>
<keyword evidence="2" id="KW-1185">Reference proteome</keyword>
<evidence type="ECO:0000313" key="1">
    <source>
        <dbReference type="EMBL" id="KAF2217035.1"/>
    </source>
</evidence>
<reference evidence="1" key="1">
    <citation type="journal article" date="2020" name="Stud. Mycol.">
        <title>101 Dothideomycetes genomes: a test case for predicting lifestyles and emergence of pathogens.</title>
        <authorList>
            <person name="Haridas S."/>
            <person name="Albert R."/>
            <person name="Binder M."/>
            <person name="Bloem J."/>
            <person name="Labutti K."/>
            <person name="Salamov A."/>
            <person name="Andreopoulos B."/>
            <person name="Baker S."/>
            <person name="Barry K."/>
            <person name="Bills G."/>
            <person name="Bluhm B."/>
            <person name="Cannon C."/>
            <person name="Castanera R."/>
            <person name="Culley D."/>
            <person name="Daum C."/>
            <person name="Ezra D."/>
            <person name="Gonzalez J."/>
            <person name="Henrissat B."/>
            <person name="Kuo A."/>
            <person name="Liang C."/>
            <person name="Lipzen A."/>
            <person name="Lutzoni F."/>
            <person name="Magnuson J."/>
            <person name="Mondo S."/>
            <person name="Nolan M."/>
            <person name="Ohm R."/>
            <person name="Pangilinan J."/>
            <person name="Park H.-J."/>
            <person name="Ramirez L."/>
            <person name="Alfaro M."/>
            <person name="Sun H."/>
            <person name="Tritt A."/>
            <person name="Yoshinaga Y."/>
            <person name="Zwiers L.-H."/>
            <person name="Turgeon B."/>
            <person name="Goodwin S."/>
            <person name="Spatafora J."/>
            <person name="Crous P."/>
            <person name="Grigoriev I."/>
        </authorList>
    </citation>
    <scope>NUCLEOTIDE SEQUENCE</scope>
    <source>
        <strain evidence="1">SCOH1-5</strain>
    </source>
</reference>
<accession>A0A6A6FU56</accession>
<gene>
    <name evidence="1" type="ORF">CERZMDRAFT_81018</name>
</gene>
<sequence length="382" mass="43232">MASRKEVEPSSQQTCSTEEFTNLVQSLCGKDSASVPAPSLSATDNPFSRIHLAGEFSPSTGKRLTRFTLPLQAKELVWRAIEHSWPIWHSCLSGEDTFSRMLLLGKTEKPGFTVFSEPLPALSSQQVQWTRAKMEELLSACFFAIHLDNPTPVARALRHVPLPTLPGTASEILFPESMFNQLAEAEDANDTLWLTYLNFELASTILHELGHACATASVSRARSFELGSDGCDHLGPDSQISEIGFDIERRLWGGVPTQVEFDDSLRMISKLEFRCYYRPHDDFLHRVPMTLMMTNWPDKEIVESYPVKLHVRGELEGGHKAWFMEIPWMVDLFREEFWEAQGGGEARLAPMSMPKYTVVPGIAWANMEWRDRAKWNNQKLGL</sequence>
<protein>
    <submittedName>
        <fullName evidence="1">Uncharacterized protein</fullName>
    </submittedName>
</protein>
<proteinExistence type="predicted"/>
<dbReference type="Proteomes" id="UP000799539">
    <property type="component" value="Unassembled WGS sequence"/>
</dbReference>
<dbReference type="AlphaFoldDB" id="A0A6A6FU56"/>